<keyword evidence="2" id="KW-0808">Transferase</keyword>
<sequence length="408" mass="46319">MKVLFFISSFPKLSETFILNQITGLIDRGVEVEILAWHRAFNEADHQAVQEYDLLSKTHFINIPASKWRRLVKASFLFGKLFLKNRRLALETIKWRKYGQMSSSLRLLYSASYFLNREKADAVIAHYGPNGNIANFYKNMGLLEERTMVFFHGQDLTSFVKKWGEGVYRDLFASEISLLPISHYFATKLVHYGASKENVSIHHMGVDTAEFDYQATKKQAPIHFLTTGRLTEKKGMETAIQTMALLKSRLKVPFHLDILGDGERRADLVELISRLDVGDVVTLCGAKTQEAVKAAVKEATIIIQLSKTAENGDMEGIPMVLMEAMSRGKITLSTYHSGIPELIENGRNGFLVQENSPEQAADLIEGILQSKLFPLEKISLEARETIHREFCLNTWNDRLVKRCKGEKI</sequence>
<dbReference type="Pfam" id="PF00534">
    <property type="entry name" value="Glycos_transf_1"/>
    <property type="match status" value="1"/>
</dbReference>
<dbReference type="InterPro" id="IPR050194">
    <property type="entry name" value="Glycosyltransferase_grp1"/>
</dbReference>
<dbReference type="OrthoDB" id="73743at2"/>
<dbReference type="GO" id="GO:0016757">
    <property type="term" value="F:glycosyltransferase activity"/>
    <property type="evidence" value="ECO:0007669"/>
    <property type="project" value="InterPro"/>
</dbReference>
<dbReference type="RefSeq" id="WP_007471940.1">
    <property type="nucleotide sequence ID" value="NZ_KQ130618.1"/>
</dbReference>
<protein>
    <submittedName>
        <fullName evidence="2">Glycosyltransferase</fullName>
    </submittedName>
</protein>
<proteinExistence type="predicted"/>
<dbReference type="SUPFAM" id="SSF53756">
    <property type="entry name" value="UDP-Glycosyltransferase/glycogen phosphorylase"/>
    <property type="match status" value="1"/>
</dbReference>
<keyword evidence="3" id="KW-1185">Reference proteome</keyword>
<dbReference type="Gene3D" id="3.40.50.2000">
    <property type="entry name" value="Glycogen Phosphorylase B"/>
    <property type="match status" value="2"/>
</dbReference>
<dbReference type="Proteomes" id="UP000052258">
    <property type="component" value="Unassembled WGS sequence"/>
</dbReference>
<comment type="caution">
    <text evidence="2">The sequence shown here is derived from an EMBL/GenBank/DDBJ whole genome shotgun (WGS) entry which is preliminary data.</text>
</comment>
<dbReference type="PATRIC" id="fig|1430899.3.peg.2110"/>
<accession>A0A0J8GCY7</accession>
<dbReference type="PANTHER" id="PTHR45947">
    <property type="entry name" value="SULFOQUINOVOSYL TRANSFERASE SQD2"/>
    <property type="match status" value="1"/>
</dbReference>
<dbReference type="EMBL" id="AZHO01000025">
    <property type="protein sequence ID" value="KMT58648.1"/>
    <property type="molecule type" value="Genomic_DNA"/>
</dbReference>
<evidence type="ECO:0000259" key="1">
    <source>
        <dbReference type="Pfam" id="PF00534"/>
    </source>
</evidence>
<evidence type="ECO:0000313" key="2">
    <source>
        <dbReference type="EMBL" id="KMT58648.1"/>
    </source>
</evidence>
<evidence type="ECO:0000313" key="3">
    <source>
        <dbReference type="Proteomes" id="UP000052258"/>
    </source>
</evidence>
<reference evidence="2 3" key="1">
    <citation type="journal article" date="2015" name="Genome Biol. Evol.">
        <title>Comparative Genomics of Listeria Sensu Lato: Genus-Wide Differences in Evolutionary Dynamics and the Progressive Gain of Complex, Potentially Pathogenicity-Related Traits through Lateral Gene Transfer.</title>
        <authorList>
            <person name="Chiara M."/>
            <person name="Caruso M."/>
            <person name="D'Erchia A.M."/>
            <person name="Manzari C."/>
            <person name="Fraccalvieri R."/>
            <person name="Goffredo E."/>
            <person name="Latorre L."/>
            <person name="Miccolupo A."/>
            <person name="Padalino I."/>
            <person name="Santagada G."/>
            <person name="Chiocco D."/>
            <person name="Pesole G."/>
            <person name="Horner D.S."/>
            <person name="Parisi A."/>
        </authorList>
    </citation>
    <scope>NUCLEOTIDE SEQUENCE [LARGE SCALE GENOMIC DNA]</scope>
    <source>
        <strain evidence="2 3">1991</strain>
    </source>
</reference>
<dbReference type="AlphaFoldDB" id="A0A0J8GCY7"/>
<dbReference type="PANTHER" id="PTHR45947:SF14">
    <property type="entry name" value="SLL1723 PROTEIN"/>
    <property type="match status" value="1"/>
</dbReference>
<gene>
    <name evidence="2" type="ORF">X560_2060</name>
</gene>
<feature type="domain" description="Glycosyl transferase family 1" evidence="1">
    <location>
        <begin position="215"/>
        <end position="371"/>
    </location>
</feature>
<organism evidence="2 3">
    <name type="scientific">Listeria fleischmannii 1991</name>
    <dbReference type="NCBI Taxonomy" id="1430899"/>
    <lineage>
        <taxon>Bacteria</taxon>
        <taxon>Bacillati</taxon>
        <taxon>Bacillota</taxon>
        <taxon>Bacilli</taxon>
        <taxon>Bacillales</taxon>
        <taxon>Listeriaceae</taxon>
        <taxon>Listeria</taxon>
    </lineage>
</organism>
<dbReference type="InterPro" id="IPR001296">
    <property type="entry name" value="Glyco_trans_1"/>
</dbReference>
<name>A0A0J8GCY7_9LIST</name>